<keyword evidence="5 11" id="KW-0444">Lipid biosynthesis</keyword>
<comment type="pathway">
    <text evidence="11">Bacterial outer membrane biogenesis; LPS lipid A biosynthesis.</text>
</comment>
<dbReference type="UniPathway" id="UPA00973"/>
<comment type="catalytic activity">
    <reaction evidence="10 11">
        <text>a lipid X + a UDP-2-N,3-O-bis[(3R)-3-hydroxyacyl]-alpha-D-glucosamine = a lipid A disaccharide + UDP + H(+)</text>
        <dbReference type="Rhea" id="RHEA:67828"/>
        <dbReference type="ChEBI" id="CHEBI:15378"/>
        <dbReference type="ChEBI" id="CHEBI:58223"/>
        <dbReference type="ChEBI" id="CHEBI:137748"/>
        <dbReference type="ChEBI" id="CHEBI:176338"/>
        <dbReference type="ChEBI" id="CHEBI:176343"/>
        <dbReference type="EC" id="2.4.1.182"/>
    </reaction>
</comment>
<evidence type="ECO:0000256" key="6">
    <source>
        <dbReference type="ARBA" id="ARBA00022556"/>
    </source>
</evidence>
<comment type="similarity">
    <text evidence="2 11">Belongs to the LpxB family.</text>
</comment>
<name>A0A345DD28_9BURK</name>
<evidence type="ECO:0000313" key="12">
    <source>
        <dbReference type="EMBL" id="AXF86266.1"/>
    </source>
</evidence>
<evidence type="ECO:0000313" key="13">
    <source>
        <dbReference type="Proteomes" id="UP000252182"/>
    </source>
</evidence>
<dbReference type="GO" id="GO:0008915">
    <property type="term" value="F:lipid-A-disaccharide synthase activity"/>
    <property type="evidence" value="ECO:0007669"/>
    <property type="project" value="UniProtKB-UniRule"/>
</dbReference>
<keyword evidence="7 11" id="KW-0328">Glycosyltransferase</keyword>
<evidence type="ECO:0000256" key="7">
    <source>
        <dbReference type="ARBA" id="ARBA00022676"/>
    </source>
</evidence>
<keyword evidence="9 11" id="KW-0443">Lipid metabolism</keyword>
<protein>
    <recommendedName>
        <fullName evidence="4 11">Lipid-A-disaccharide synthase</fullName>
        <ecNumber evidence="3 11">2.4.1.182</ecNumber>
    </recommendedName>
</protein>
<evidence type="ECO:0000256" key="11">
    <source>
        <dbReference type="HAMAP-Rule" id="MF_00392"/>
    </source>
</evidence>
<evidence type="ECO:0000256" key="3">
    <source>
        <dbReference type="ARBA" id="ARBA00012687"/>
    </source>
</evidence>
<organism evidence="12 13">
    <name type="scientific">Ephemeroptericola cinctiostellae</name>
    <dbReference type="NCBI Taxonomy" id="2268024"/>
    <lineage>
        <taxon>Bacteria</taxon>
        <taxon>Pseudomonadati</taxon>
        <taxon>Pseudomonadota</taxon>
        <taxon>Betaproteobacteria</taxon>
        <taxon>Burkholderiales</taxon>
        <taxon>Burkholderiaceae</taxon>
        <taxon>Ephemeroptericola</taxon>
    </lineage>
</organism>
<dbReference type="Pfam" id="PF02684">
    <property type="entry name" value="LpxB"/>
    <property type="match status" value="1"/>
</dbReference>
<evidence type="ECO:0000256" key="5">
    <source>
        <dbReference type="ARBA" id="ARBA00022516"/>
    </source>
</evidence>
<dbReference type="EC" id="2.4.1.182" evidence="3 11"/>
<evidence type="ECO:0000256" key="2">
    <source>
        <dbReference type="ARBA" id="ARBA00007868"/>
    </source>
</evidence>
<keyword evidence="8 11" id="KW-0808">Transferase</keyword>
<keyword evidence="13" id="KW-1185">Reference proteome</keyword>
<accession>A0A345DD28</accession>
<evidence type="ECO:0000256" key="1">
    <source>
        <dbReference type="ARBA" id="ARBA00002056"/>
    </source>
</evidence>
<dbReference type="AlphaFoldDB" id="A0A345DD28"/>
<keyword evidence="6 11" id="KW-0441">Lipid A biosynthesis</keyword>
<dbReference type="NCBIfam" id="TIGR00215">
    <property type="entry name" value="lpxB"/>
    <property type="match status" value="1"/>
</dbReference>
<gene>
    <name evidence="11 12" type="primary">lpxB</name>
    <name evidence="12" type="ORF">DTO96_102012</name>
</gene>
<dbReference type="HAMAP" id="MF_00392">
    <property type="entry name" value="LpxB"/>
    <property type="match status" value="1"/>
</dbReference>
<dbReference type="SUPFAM" id="SSF53756">
    <property type="entry name" value="UDP-Glycosyltransferase/glycogen phosphorylase"/>
    <property type="match status" value="1"/>
</dbReference>
<evidence type="ECO:0000256" key="10">
    <source>
        <dbReference type="ARBA" id="ARBA00048975"/>
    </source>
</evidence>
<dbReference type="Proteomes" id="UP000252182">
    <property type="component" value="Chromosome"/>
</dbReference>
<dbReference type="GO" id="GO:0009245">
    <property type="term" value="P:lipid A biosynthetic process"/>
    <property type="evidence" value="ECO:0007669"/>
    <property type="project" value="UniProtKB-UniRule"/>
</dbReference>
<dbReference type="KEGG" id="hyf:DTO96_102012"/>
<comment type="function">
    <text evidence="1 11">Condensation of UDP-2,3-diacylglucosamine and 2,3-diacylglucosamine-1-phosphate to form lipid A disaccharide, a precursor of lipid A, a phosphorylated glycolipid that anchors the lipopolysaccharide to the outer membrane of the cell.</text>
</comment>
<dbReference type="OrthoDB" id="9801642at2"/>
<proteinExistence type="inferred from homology"/>
<dbReference type="GO" id="GO:0016020">
    <property type="term" value="C:membrane"/>
    <property type="evidence" value="ECO:0007669"/>
    <property type="project" value="GOC"/>
</dbReference>
<dbReference type="PANTHER" id="PTHR30372:SF4">
    <property type="entry name" value="LIPID-A-DISACCHARIDE SYNTHASE, MITOCHONDRIAL-RELATED"/>
    <property type="match status" value="1"/>
</dbReference>
<evidence type="ECO:0000256" key="8">
    <source>
        <dbReference type="ARBA" id="ARBA00022679"/>
    </source>
</evidence>
<dbReference type="RefSeq" id="WP_114563361.1">
    <property type="nucleotide sequence ID" value="NZ_CP031124.1"/>
</dbReference>
<sequence length="384" mass="41917">MTSDSIVHVALVAGESSGDQLAAELVKGTQAAFTGVRATGIAGEAMVRAGVEAWWPSQSLAVRGYFEPIRHLPRIIGMRSDLINRLTIAPPDVFVGVDAPDFNLGLETKLRVAGIKTMHYVSPSIWAWRPKRIEKVRRAADHVLLIFPFEQKIYQDAGIPATYVGHPFAPHIPLLANAPMARDALQLSRTKTTIALLPGSRNSEIDYNLPVFLQAAQRLASQLGDVQFILPVAHASLREKIQTMRQQYAPNIALRLFDGQARSVMEAADATLVASGTASLEVALYKKPMVIAYKTSRTSAFIYTKVALLPWIGLPNILLNDSFIPEVLQNDATPDGLADALLSEMNRYASDASVVERLTELHHSLIRDTPSLCAQAIAQVIGRT</sequence>
<dbReference type="GO" id="GO:0005543">
    <property type="term" value="F:phospholipid binding"/>
    <property type="evidence" value="ECO:0007669"/>
    <property type="project" value="TreeGrafter"/>
</dbReference>
<dbReference type="EMBL" id="CP031124">
    <property type="protein sequence ID" value="AXF86266.1"/>
    <property type="molecule type" value="Genomic_DNA"/>
</dbReference>
<reference evidence="13" key="1">
    <citation type="submission" date="2018-07" db="EMBL/GenBank/DDBJ databases">
        <authorList>
            <person name="Kim H."/>
        </authorList>
    </citation>
    <scope>NUCLEOTIDE SEQUENCE [LARGE SCALE GENOMIC DNA]</scope>
    <source>
        <strain evidence="13">F02</strain>
    </source>
</reference>
<evidence type="ECO:0000256" key="4">
    <source>
        <dbReference type="ARBA" id="ARBA00020902"/>
    </source>
</evidence>
<dbReference type="InterPro" id="IPR003835">
    <property type="entry name" value="Glyco_trans_19"/>
</dbReference>
<dbReference type="PANTHER" id="PTHR30372">
    <property type="entry name" value="LIPID-A-DISACCHARIDE SYNTHASE"/>
    <property type="match status" value="1"/>
</dbReference>
<evidence type="ECO:0000256" key="9">
    <source>
        <dbReference type="ARBA" id="ARBA00023098"/>
    </source>
</evidence>